<dbReference type="AlphaFoldDB" id="A0A151X1C8"/>
<gene>
    <name evidence="1" type="ORF">ALC60_06765</name>
</gene>
<evidence type="ECO:0000313" key="1">
    <source>
        <dbReference type="EMBL" id="KYQ54221.1"/>
    </source>
</evidence>
<proteinExistence type="predicted"/>
<dbReference type="PANTHER" id="PTHR46717:SF1">
    <property type="entry name" value="E3 UBIQUITIN-PROTEIN LIGASE RNF180"/>
    <property type="match status" value="1"/>
</dbReference>
<name>A0A151X1C8_9HYME</name>
<dbReference type="GO" id="GO:0042428">
    <property type="term" value="P:serotonin metabolic process"/>
    <property type="evidence" value="ECO:0007669"/>
    <property type="project" value="TreeGrafter"/>
</dbReference>
<protein>
    <recommendedName>
        <fullName evidence="3">E3 ubiquitin-protein ligase RNF180</fullName>
    </recommendedName>
</protein>
<sequence>SYRCLRIMEVRCKHCCKSLFKGDSILFNAHHEVKPKQQTMDVGCQVDESDCCSYMTPENAPNWIMNAINQVYLLYQDFTNICIYESKDNYFFKESWTKGKLYCPYCNNRLGSFNFVNELKCYCDKYVRPPIRIVNSKVDILYESLR</sequence>
<dbReference type="Proteomes" id="UP000075809">
    <property type="component" value="Unassembled WGS sequence"/>
</dbReference>
<feature type="non-terminal residue" evidence="1">
    <location>
        <position position="1"/>
    </location>
</feature>
<accession>A0A151X1C8</accession>
<dbReference type="GO" id="GO:0005789">
    <property type="term" value="C:endoplasmic reticulum membrane"/>
    <property type="evidence" value="ECO:0007669"/>
    <property type="project" value="TreeGrafter"/>
</dbReference>
<keyword evidence="2" id="KW-1185">Reference proteome</keyword>
<dbReference type="GO" id="GO:0042415">
    <property type="term" value="P:norepinephrine metabolic process"/>
    <property type="evidence" value="ECO:0007669"/>
    <property type="project" value="TreeGrafter"/>
</dbReference>
<dbReference type="GO" id="GO:0061630">
    <property type="term" value="F:ubiquitin protein ligase activity"/>
    <property type="evidence" value="ECO:0007669"/>
    <property type="project" value="InterPro"/>
</dbReference>
<dbReference type="EMBL" id="KQ982585">
    <property type="protein sequence ID" value="KYQ54221.1"/>
    <property type="molecule type" value="Genomic_DNA"/>
</dbReference>
<evidence type="ECO:0008006" key="3">
    <source>
        <dbReference type="Google" id="ProtNLM"/>
    </source>
</evidence>
<dbReference type="GO" id="GO:0032436">
    <property type="term" value="P:positive regulation of proteasomal ubiquitin-dependent protein catabolic process"/>
    <property type="evidence" value="ECO:0007669"/>
    <property type="project" value="TreeGrafter"/>
</dbReference>
<evidence type="ECO:0000313" key="2">
    <source>
        <dbReference type="Proteomes" id="UP000075809"/>
    </source>
</evidence>
<dbReference type="GO" id="GO:0000209">
    <property type="term" value="P:protein polyubiquitination"/>
    <property type="evidence" value="ECO:0007669"/>
    <property type="project" value="InterPro"/>
</dbReference>
<reference evidence="1 2" key="1">
    <citation type="submission" date="2015-09" db="EMBL/GenBank/DDBJ databases">
        <title>Trachymyrmex zeteki WGS genome.</title>
        <authorList>
            <person name="Nygaard S."/>
            <person name="Hu H."/>
            <person name="Boomsma J."/>
            <person name="Zhang G."/>
        </authorList>
    </citation>
    <scope>NUCLEOTIDE SEQUENCE [LARGE SCALE GENOMIC DNA]</scope>
    <source>
        <strain evidence="1">Tzet28-1</strain>
        <tissue evidence="1">Whole body</tissue>
    </source>
</reference>
<dbReference type="InterPro" id="IPR033263">
    <property type="entry name" value="RNF180"/>
</dbReference>
<organism evidence="1 2">
    <name type="scientific">Mycetomoellerius zeteki</name>
    <dbReference type="NCBI Taxonomy" id="64791"/>
    <lineage>
        <taxon>Eukaryota</taxon>
        <taxon>Metazoa</taxon>
        <taxon>Ecdysozoa</taxon>
        <taxon>Arthropoda</taxon>
        <taxon>Hexapoda</taxon>
        <taxon>Insecta</taxon>
        <taxon>Pterygota</taxon>
        <taxon>Neoptera</taxon>
        <taxon>Endopterygota</taxon>
        <taxon>Hymenoptera</taxon>
        <taxon>Apocrita</taxon>
        <taxon>Aculeata</taxon>
        <taxon>Formicoidea</taxon>
        <taxon>Formicidae</taxon>
        <taxon>Myrmicinae</taxon>
        <taxon>Mycetomoellerius</taxon>
    </lineage>
</organism>
<dbReference type="PANTHER" id="PTHR46717">
    <property type="entry name" value="E3 UBIQUITIN-PROTEIN LIGASE RNF180"/>
    <property type="match status" value="1"/>
</dbReference>
<dbReference type="GO" id="GO:0031624">
    <property type="term" value="F:ubiquitin conjugating enzyme binding"/>
    <property type="evidence" value="ECO:0007669"/>
    <property type="project" value="TreeGrafter"/>
</dbReference>